<evidence type="ECO:0000259" key="2">
    <source>
        <dbReference type="PROSITE" id="PS50132"/>
    </source>
</evidence>
<dbReference type="Gene3D" id="1.10.167.10">
    <property type="entry name" value="Regulator of G-protein Signalling 4, domain 2"/>
    <property type="match status" value="1"/>
</dbReference>
<keyword evidence="1" id="KW-0472">Membrane</keyword>
<dbReference type="SMART" id="SM00315">
    <property type="entry name" value="RGS"/>
    <property type="match status" value="1"/>
</dbReference>
<feature type="transmembrane region" description="Helical" evidence="1">
    <location>
        <begin position="233"/>
        <end position="251"/>
    </location>
</feature>
<gene>
    <name evidence="3" type="ORF">ASTO00021_LOCUS3719</name>
</gene>
<feature type="domain" description="RGS" evidence="2">
    <location>
        <begin position="310"/>
        <end position="448"/>
    </location>
</feature>
<sequence>MAVDILASLDSEDSSTGGIFLLVVLFFTFLGLSLQVGFHMRRKYQPIRSRFPARAQLVAANCLLLSLAMAISSDVNYSNCNFGMSTALIFGLNTTAAAVLRAAHVVAAYETAQARKKQKEGSVRNLFVAGKFQANNSVRTFTIIPNKSHGFFVRHSLLIQNIRIQALYFIAACCVNATVFLLYVFLTNDCLSVVNTLITICTMGTLYGIGIIVLAFKMRPINDGLYLKQEMKALGYITLVSVSIWGMLNIFTVERFIGNAVITVAALLAHFFVISLPLFKTYSWEKLTEIDVGRKSSKTSMRTSTYGNNELTQLLSFDDGYDAFRDFLIQEFSSENLDFFENAEIFLADYQAEEDFDAREAAKDYKGLYETFVKPYSVSWVNLPGTVVEDFQAPLSKGKDLESSLKSGIVTAEELFRAAKAASNNIFGLMYTDAFRRFMKSKEYAAFAQGVNGAEFAALQANTQV</sequence>
<dbReference type="EMBL" id="HBIN01005173">
    <property type="protein sequence ID" value="CAE0433398.1"/>
    <property type="molecule type" value="Transcribed_RNA"/>
</dbReference>
<feature type="transmembrane region" description="Helical" evidence="1">
    <location>
        <begin position="18"/>
        <end position="36"/>
    </location>
</feature>
<dbReference type="PANTHER" id="PTHR10845:SF192">
    <property type="entry name" value="DOUBLE HIT, ISOFORM B"/>
    <property type="match status" value="1"/>
</dbReference>
<proteinExistence type="predicted"/>
<dbReference type="InterPro" id="IPR036305">
    <property type="entry name" value="RGS_sf"/>
</dbReference>
<evidence type="ECO:0000313" key="3">
    <source>
        <dbReference type="EMBL" id="CAE0433398.1"/>
    </source>
</evidence>
<keyword evidence="1" id="KW-1133">Transmembrane helix</keyword>
<keyword evidence="1" id="KW-0812">Transmembrane</keyword>
<feature type="transmembrane region" description="Helical" evidence="1">
    <location>
        <begin position="57"/>
        <end position="75"/>
    </location>
</feature>
<dbReference type="AlphaFoldDB" id="A0A7S3PEB2"/>
<dbReference type="PRINTS" id="PR01301">
    <property type="entry name" value="RGSPROTEIN"/>
</dbReference>
<feature type="transmembrane region" description="Helical" evidence="1">
    <location>
        <begin position="257"/>
        <end position="279"/>
    </location>
</feature>
<name>A0A7S3PEB2_9STRA</name>
<organism evidence="3">
    <name type="scientific">Aplanochytrium stocchinoi</name>
    <dbReference type="NCBI Taxonomy" id="215587"/>
    <lineage>
        <taxon>Eukaryota</taxon>
        <taxon>Sar</taxon>
        <taxon>Stramenopiles</taxon>
        <taxon>Bigyra</taxon>
        <taxon>Labyrinthulomycetes</taxon>
        <taxon>Thraustochytrida</taxon>
        <taxon>Thraustochytriidae</taxon>
        <taxon>Aplanochytrium</taxon>
    </lineage>
</organism>
<dbReference type="CDD" id="cd07440">
    <property type="entry name" value="RGS"/>
    <property type="match status" value="1"/>
</dbReference>
<dbReference type="PANTHER" id="PTHR10845">
    <property type="entry name" value="REGULATOR OF G PROTEIN SIGNALING"/>
    <property type="match status" value="1"/>
</dbReference>
<evidence type="ECO:0000256" key="1">
    <source>
        <dbReference type="SAM" id="Phobius"/>
    </source>
</evidence>
<protein>
    <recommendedName>
        <fullName evidence="2">RGS domain-containing protein</fullName>
    </recommendedName>
</protein>
<dbReference type="PROSITE" id="PS50132">
    <property type="entry name" value="RGS"/>
    <property type="match status" value="1"/>
</dbReference>
<dbReference type="InterPro" id="IPR044926">
    <property type="entry name" value="RGS_subdomain_2"/>
</dbReference>
<dbReference type="InterPro" id="IPR016137">
    <property type="entry name" value="RGS"/>
</dbReference>
<feature type="transmembrane region" description="Helical" evidence="1">
    <location>
        <begin position="87"/>
        <end position="109"/>
    </location>
</feature>
<reference evidence="3" key="1">
    <citation type="submission" date="2021-01" db="EMBL/GenBank/DDBJ databases">
        <authorList>
            <person name="Corre E."/>
            <person name="Pelletier E."/>
            <person name="Niang G."/>
            <person name="Scheremetjew M."/>
            <person name="Finn R."/>
            <person name="Kale V."/>
            <person name="Holt S."/>
            <person name="Cochrane G."/>
            <person name="Meng A."/>
            <person name="Brown T."/>
            <person name="Cohen L."/>
        </authorList>
    </citation>
    <scope>NUCLEOTIDE SEQUENCE</scope>
    <source>
        <strain evidence="3">GSBS06</strain>
    </source>
</reference>
<feature type="transmembrane region" description="Helical" evidence="1">
    <location>
        <begin position="166"/>
        <end position="186"/>
    </location>
</feature>
<feature type="transmembrane region" description="Helical" evidence="1">
    <location>
        <begin position="192"/>
        <end position="213"/>
    </location>
</feature>
<accession>A0A7S3PEB2</accession>
<dbReference type="Pfam" id="PF00615">
    <property type="entry name" value="RGS"/>
    <property type="match status" value="1"/>
</dbReference>
<dbReference type="SUPFAM" id="SSF48097">
    <property type="entry name" value="Regulator of G-protein signaling, RGS"/>
    <property type="match status" value="1"/>
</dbReference>